<evidence type="ECO:0000256" key="1">
    <source>
        <dbReference type="ARBA" id="ARBA00004651"/>
    </source>
</evidence>
<reference evidence="8 9" key="1">
    <citation type="journal article" date="2014" name="Genome Announc.">
        <title>Draft Genome Sequence of Gordonia alkanivorans Strain CGMCC6845, a Halotolerant Hydrocarbon-Degrading Bacterium.</title>
        <authorList>
            <person name="Wang X."/>
            <person name="Jin D."/>
            <person name="Zhou L."/>
            <person name="Wu L."/>
            <person name="An W."/>
            <person name="Zhao L."/>
        </authorList>
    </citation>
    <scope>NUCLEOTIDE SEQUENCE [LARGE SCALE GENOMIC DNA]</scope>
    <source>
        <strain evidence="8 9">CGMCC 6845</strain>
    </source>
</reference>
<keyword evidence="6 7" id="KW-0472">Membrane</keyword>
<dbReference type="InterPro" id="IPR051907">
    <property type="entry name" value="DoxX-like_oxidoreductase"/>
</dbReference>
<evidence type="ECO:0000256" key="4">
    <source>
        <dbReference type="ARBA" id="ARBA00022692"/>
    </source>
</evidence>
<feature type="transmembrane region" description="Helical" evidence="7">
    <location>
        <begin position="103"/>
        <end position="126"/>
    </location>
</feature>
<organism evidence="8 9">
    <name type="scientific">Gordonia alkanivorans CGMCC 6845</name>
    <dbReference type="NCBI Taxonomy" id="1423140"/>
    <lineage>
        <taxon>Bacteria</taxon>
        <taxon>Bacillati</taxon>
        <taxon>Actinomycetota</taxon>
        <taxon>Actinomycetes</taxon>
        <taxon>Mycobacteriales</taxon>
        <taxon>Gordoniaceae</taxon>
        <taxon>Gordonia</taxon>
    </lineage>
</organism>
<dbReference type="InterPro" id="IPR032808">
    <property type="entry name" value="DoxX"/>
</dbReference>
<feature type="transmembrane region" description="Helical" evidence="7">
    <location>
        <begin position="138"/>
        <end position="161"/>
    </location>
</feature>
<protein>
    <submittedName>
        <fullName evidence="8">DoxX family protein</fullName>
    </submittedName>
</protein>
<dbReference type="Pfam" id="PF07681">
    <property type="entry name" value="DoxX"/>
    <property type="match status" value="1"/>
</dbReference>
<evidence type="ECO:0000256" key="7">
    <source>
        <dbReference type="SAM" id="Phobius"/>
    </source>
</evidence>
<dbReference type="GO" id="GO:0005886">
    <property type="term" value="C:plasma membrane"/>
    <property type="evidence" value="ECO:0007669"/>
    <property type="project" value="UniProtKB-SubCell"/>
</dbReference>
<sequence length="169" mass="17188">MDAIDIGLAMIRIAVGLTFAAHGFNKFFGGGRIPGTGRWFDSIGMRPGRMQALLAASTEVVAGLLLAAGLLTSFAAAGVVAVMLVAACTVHRDGGFFVNGNGWEYNMILAAMAVGVAITGPGGLSVDHLLGSAPLFDSWWGLVIGLGGGLLAGIGLLLAFYRPTTPALA</sequence>
<comment type="caution">
    <text evidence="8">The sequence shown here is derived from an EMBL/GenBank/DDBJ whole genome shotgun (WGS) entry which is preliminary data.</text>
</comment>
<evidence type="ECO:0000313" key="8">
    <source>
        <dbReference type="EMBL" id="ETA04645.1"/>
    </source>
</evidence>
<proteinExistence type="inferred from homology"/>
<comment type="similarity">
    <text evidence="2">Belongs to the DoxX family.</text>
</comment>
<keyword evidence="5 7" id="KW-1133">Transmembrane helix</keyword>
<dbReference type="AlphaFoldDB" id="W9DE91"/>
<accession>W9DE91</accession>
<dbReference type="PANTHER" id="PTHR33452:SF1">
    <property type="entry name" value="INNER MEMBRANE PROTEIN YPHA-RELATED"/>
    <property type="match status" value="1"/>
</dbReference>
<evidence type="ECO:0000313" key="9">
    <source>
        <dbReference type="Proteomes" id="UP000035035"/>
    </source>
</evidence>
<dbReference type="PANTHER" id="PTHR33452">
    <property type="entry name" value="OXIDOREDUCTASE CATD-RELATED"/>
    <property type="match status" value="1"/>
</dbReference>
<dbReference type="HOGENOM" id="CLU_058421_3_0_11"/>
<comment type="subcellular location">
    <subcellularLocation>
        <location evidence="1">Cell membrane</location>
        <topology evidence="1">Multi-pass membrane protein</topology>
    </subcellularLocation>
</comment>
<dbReference type="PATRIC" id="fig|1423140.3.peg.4215"/>
<dbReference type="Proteomes" id="UP000035035">
    <property type="component" value="Unassembled WGS sequence"/>
</dbReference>
<dbReference type="EMBL" id="AYXO01000073">
    <property type="protein sequence ID" value="ETA04645.1"/>
    <property type="molecule type" value="Genomic_DNA"/>
</dbReference>
<keyword evidence="9" id="KW-1185">Reference proteome</keyword>
<keyword evidence="3" id="KW-1003">Cell membrane</keyword>
<evidence type="ECO:0000256" key="6">
    <source>
        <dbReference type="ARBA" id="ARBA00023136"/>
    </source>
</evidence>
<evidence type="ECO:0000256" key="2">
    <source>
        <dbReference type="ARBA" id="ARBA00006679"/>
    </source>
</evidence>
<evidence type="ECO:0000256" key="5">
    <source>
        <dbReference type="ARBA" id="ARBA00022989"/>
    </source>
</evidence>
<keyword evidence="4 7" id="KW-0812">Transmembrane</keyword>
<gene>
    <name evidence="8" type="ORF">V525_21245</name>
</gene>
<evidence type="ECO:0000256" key="3">
    <source>
        <dbReference type="ARBA" id="ARBA00022475"/>
    </source>
</evidence>
<name>W9DE91_9ACTN</name>
<feature type="transmembrane region" description="Helical" evidence="7">
    <location>
        <begin position="6"/>
        <end position="29"/>
    </location>
</feature>